<evidence type="ECO:0000313" key="2">
    <source>
        <dbReference type="Proteomes" id="UP001434883"/>
    </source>
</evidence>
<feature type="non-terminal residue" evidence="1">
    <location>
        <position position="1"/>
    </location>
</feature>
<evidence type="ECO:0000313" key="1">
    <source>
        <dbReference type="EMBL" id="MEQ2200336.1"/>
    </source>
</evidence>
<gene>
    <name evidence="1" type="ORF">XENOCAPTIV_027792</name>
</gene>
<proteinExistence type="predicted"/>
<reference evidence="1 2" key="1">
    <citation type="submission" date="2021-06" db="EMBL/GenBank/DDBJ databases">
        <authorList>
            <person name="Palmer J.M."/>
        </authorList>
    </citation>
    <scope>NUCLEOTIDE SEQUENCE [LARGE SCALE GENOMIC DNA]</scope>
    <source>
        <strain evidence="1 2">XC_2019</strain>
        <tissue evidence="1">Muscle</tissue>
    </source>
</reference>
<dbReference type="EMBL" id="JAHRIN010025943">
    <property type="protein sequence ID" value="MEQ2200336.1"/>
    <property type="molecule type" value="Genomic_DNA"/>
</dbReference>
<protein>
    <submittedName>
        <fullName evidence="1">Uncharacterized protein</fullName>
    </submittedName>
</protein>
<keyword evidence="2" id="KW-1185">Reference proteome</keyword>
<dbReference type="Proteomes" id="UP001434883">
    <property type="component" value="Unassembled WGS sequence"/>
</dbReference>
<accession>A0ABV0QWY9</accession>
<sequence length="95" mass="9909">DSIIFQVLPDSQAAAAWKAGMGSGALSRALSCSTSALKESTSSRDGRSSRGFFLRGLRQSTAGASPRLRNTVEASLRVAARPRRGDSPPDVACSL</sequence>
<organism evidence="1 2">
    <name type="scientific">Xenoophorus captivus</name>
    <dbReference type="NCBI Taxonomy" id="1517983"/>
    <lineage>
        <taxon>Eukaryota</taxon>
        <taxon>Metazoa</taxon>
        <taxon>Chordata</taxon>
        <taxon>Craniata</taxon>
        <taxon>Vertebrata</taxon>
        <taxon>Euteleostomi</taxon>
        <taxon>Actinopterygii</taxon>
        <taxon>Neopterygii</taxon>
        <taxon>Teleostei</taxon>
        <taxon>Neoteleostei</taxon>
        <taxon>Acanthomorphata</taxon>
        <taxon>Ovalentaria</taxon>
        <taxon>Atherinomorphae</taxon>
        <taxon>Cyprinodontiformes</taxon>
        <taxon>Goodeidae</taxon>
        <taxon>Xenoophorus</taxon>
    </lineage>
</organism>
<name>A0ABV0QWY9_9TELE</name>
<comment type="caution">
    <text evidence="1">The sequence shown here is derived from an EMBL/GenBank/DDBJ whole genome shotgun (WGS) entry which is preliminary data.</text>
</comment>